<dbReference type="EMBL" id="KQ980811">
    <property type="protein sequence ID" value="KYN12716.1"/>
    <property type="molecule type" value="Genomic_DNA"/>
</dbReference>
<sequence>MFQLNTLTFGVSSSPFLAIRTLQQLADDESLVHPRASKIIKSHLYVDDLLTGAETFDQARVIRDEIIALLVRGGFILNSRPITAISSDPNDLLVLSPAHCLIGKSLTSLPEENLLSVPDNRLSTWHHIQKVRQDFWSRWSLEYLNELQTRAKWDKDKPNLTVGDVVLIKDRTLPCTQWALGRITSLHPDDDGVIRVATMKTATGELKRSVKTLCPLPVES</sequence>
<dbReference type="GO" id="GO:0071897">
    <property type="term" value="P:DNA biosynthetic process"/>
    <property type="evidence" value="ECO:0007669"/>
    <property type="project" value="UniProtKB-ARBA"/>
</dbReference>
<dbReference type="InterPro" id="IPR040676">
    <property type="entry name" value="DUF5641"/>
</dbReference>
<accession>A0A151IXJ7</accession>
<feature type="domain" description="DUF5641" evidence="1">
    <location>
        <begin position="124"/>
        <end position="216"/>
    </location>
</feature>
<dbReference type="InterPro" id="IPR043502">
    <property type="entry name" value="DNA/RNA_pol_sf"/>
</dbReference>
<dbReference type="Pfam" id="PF18701">
    <property type="entry name" value="DUF5641"/>
    <property type="match status" value="1"/>
</dbReference>
<dbReference type="PANTHER" id="PTHR47331">
    <property type="entry name" value="PHD-TYPE DOMAIN-CONTAINING PROTEIN"/>
    <property type="match status" value="1"/>
</dbReference>
<evidence type="ECO:0000313" key="3">
    <source>
        <dbReference type="Proteomes" id="UP000078492"/>
    </source>
</evidence>
<proteinExistence type="predicted"/>
<dbReference type="AlphaFoldDB" id="A0A151IXJ7"/>
<reference evidence="2 3" key="1">
    <citation type="submission" date="2015-09" db="EMBL/GenBank/DDBJ databases">
        <title>Trachymyrmex cornetzi WGS genome.</title>
        <authorList>
            <person name="Nygaard S."/>
            <person name="Hu H."/>
            <person name="Boomsma J."/>
            <person name="Zhang G."/>
        </authorList>
    </citation>
    <scope>NUCLEOTIDE SEQUENCE [LARGE SCALE GENOMIC DNA]</scope>
    <source>
        <strain evidence="2">Tcor2-1</strain>
        <tissue evidence="2">Whole body</tissue>
    </source>
</reference>
<evidence type="ECO:0000259" key="1">
    <source>
        <dbReference type="Pfam" id="PF18701"/>
    </source>
</evidence>
<dbReference type="Proteomes" id="UP000078492">
    <property type="component" value="Unassembled WGS sequence"/>
</dbReference>
<keyword evidence="3" id="KW-1185">Reference proteome</keyword>
<name>A0A151IXJ7_9HYME</name>
<gene>
    <name evidence="2" type="ORF">ALC57_15107</name>
</gene>
<protein>
    <recommendedName>
        <fullName evidence="1">DUF5641 domain-containing protein</fullName>
    </recommendedName>
</protein>
<evidence type="ECO:0000313" key="2">
    <source>
        <dbReference type="EMBL" id="KYN12716.1"/>
    </source>
</evidence>
<dbReference type="SUPFAM" id="SSF56672">
    <property type="entry name" value="DNA/RNA polymerases"/>
    <property type="match status" value="1"/>
</dbReference>
<organism evidence="2 3">
    <name type="scientific">Trachymyrmex cornetzi</name>
    <dbReference type="NCBI Taxonomy" id="471704"/>
    <lineage>
        <taxon>Eukaryota</taxon>
        <taxon>Metazoa</taxon>
        <taxon>Ecdysozoa</taxon>
        <taxon>Arthropoda</taxon>
        <taxon>Hexapoda</taxon>
        <taxon>Insecta</taxon>
        <taxon>Pterygota</taxon>
        <taxon>Neoptera</taxon>
        <taxon>Endopterygota</taxon>
        <taxon>Hymenoptera</taxon>
        <taxon>Apocrita</taxon>
        <taxon>Aculeata</taxon>
        <taxon>Formicoidea</taxon>
        <taxon>Formicidae</taxon>
        <taxon>Myrmicinae</taxon>
        <taxon>Trachymyrmex</taxon>
    </lineage>
</organism>
<dbReference type="STRING" id="471704.A0A151IXJ7"/>